<reference evidence="2 3" key="1">
    <citation type="submission" date="2017-03" db="EMBL/GenBank/DDBJ databases">
        <authorList>
            <person name="Afonso C.L."/>
            <person name="Miller P.J."/>
            <person name="Scott M.A."/>
            <person name="Spackman E."/>
            <person name="Goraichik I."/>
            <person name="Dimitrov K.M."/>
            <person name="Suarez D.L."/>
            <person name="Swayne D.E."/>
        </authorList>
    </citation>
    <scope>NUCLEOTIDE SEQUENCE [LARGE SCALE GENOMIC DNA]</scope>
    <source>
        <strain evidence="2">SB41UT1</strain>
    </source>
</reference>
<dbReference type="EMBL" id="FWPT01000015">
    <property type="protein sequence ID" value="SMA50692.1"/>
    <property type="molecule type" value="Genomic_DNA"/>
</dbReference>
<dbReference type="AlphaFoldDB" id="A0A1X7ARC4"/>
<gene>
    <name evidence="2" type="ORF">EHSB41UT_04509</name>
</gene>
<dbReference type="Pfam" id="PF13302">
    <property type="entry name" value="Acetyltransf_3"/>
    <property type="match status" value="1"/>
</dbReference>
<dbReference type="PANTHER" id="PTHR43792">
    <property type="entry name" value="GNAT FAMILY, PUTATIVE (AFU_ORTHOLOGUE AFUA_3G00765)-RELATED-RELATED"/>
    <property type="match status" value="1"/>
</dbReference>
<dbReference type="PROSITE" id="PS51186">
    <property type="entry name" value="GNAT"/>
    <property type="match status" value="1"/>
</dbReference>
<keyword evidence="3" id="KW-1185">Reference proteome</keyword>
<dbReference type="Gene3D" id="3.40.630.30">
    <property type="match status" value="1"/>
</dbReference>
<dbReference type="InterPro" id="IPR000182">
    <property type="entry name" value="GNAT_dom"/>
</dbReference>
<evidence type="ECO:0000313" key="2">
    <source>
        <dbReference type="EMBL" id="SMA50692.1"/>
    </source>
</evidence>
<dbReference type="GO" id="GO:0016747">
    <property type="term" value="F:acyltransferase activity, transferring groups other than amino-acyl groups"/>
    <property type="evidence" value="ECO:0007669"/>
    <property type="project" value="InterPro"/>
</dbReference>
<evidence type="ECO:0000313" key="3">
    <source>
        <dbReference type="Proteomes" id="UP000196573"/>
    </source>
</evidence>
<accession>A0A1X7ARC4</accession>
<dbReference type="Proteomes" id="UP000196573">
    <property type="component" value="Unassembled WGS sequence"/>
</dbReference>
<dbReference type="InterPro" id="IPR051531">
    <property type="entry name" value="N-acetyltransferase"/>
</dbReference>
<organism evidence="2 3">
    <name type="scientific">Parendozoicomonas haliclonae</name>
    <dbReference type="NCBI Taxonomy" id="1960125"/>
    <lineage>
        <taxon>Bacteria</taxon>
        <taxon>Pseudomonadati</taxon>
        <taxon>Pseudomonadota</taxon>
        <taxon>Gammaproteobacteria</taxon>
        <taxon>Oceanospirillales</taxon>
        <taxon>Endozoicomonadaceae</taxon>
        <taxon>Parendozoicomonas</taxon>
    </lineage>
</organism>
<evidence type="ECO:0000259" key="1">
    <source>
        <dbReference type="PROSITE" id="PS51186"/>
    </source>
</evidence>
<dbReference type="InterPro" id="IPR016181">
    <property type="entry name" value="Acyl_CoA_acyltransferase"/>
</dbReference>
<dbReference type="RefSeq" id="WP_207626738.1">
    <property type="nucleotide sequence ID" value="NZ_CBCSCN010000015.1"/>
</dbReference>
<dbReference type="SUPFAM" id="SSF55729">
    <property type="entry name" value="Acyl-CoA N-acyltransferases (Nat)"/>
    <property type="match status" value="1"/>
</dbReference>
<proteinExistence type="predicted"/>
<sequence>MIIFEGDSFKIRELEETDAEPLFTNYHSCPVSARYVSTRVHIDTDQTLQAIRRWRMHYRKENPSLLVYGITTEHTDEPVGVLVLVWQTDHAEIHFGLSSACSGKGLATKVCSAGLKLLHSKGVRDVRTQPYIGHKASIRVLKKCSFVDHGRLKQHAPFPALGDGLFDCADMRLQLEPANTGSSCRTENSNRC</sequence>
<protein>
    <recommendedName>
        <fullName evidence="1">N-acetyltransferase domain-containing protein</fullName>
    </recommendedName>
</protein>
<name>A0A1X7ARC4_9GAMM</name>
<feature type="domain" description="N-acetyltransferase" evidence="1">
    <location>
        <begin position="9"/>
        <end position="176"/>
    </location>
</feature>